<dbReference type="EMBL" id="MH834594">
    <property type="protein sequence ID" value="AYN56811.1"/>
    <property type="molecule type" value="Genomic_DNA"/>
</dbReference>
<reference evidence="1 2" key="1">
    <citation type="submission" date="2018-09" db="EMBL/GenBank/DDBJ databases">
        <authorList>
            <person name="Fryberger R.B."/>
            <person name="Stoner T.H."/>
            <person name="Garlena R.A."/>
            <person name="Russell D.A."/>
            <person name="Pope W.H."/>
            <person name="Jacobs-Sera D."/>
            <person name="Hatfull G.F."/>
        </authorList>
    </citation>
    <scope>NUCLEOTIDE SEQUENCE [LARGE SCALE GENOMIC DNA]</scope>
</reference>
<accession>A0A3G2KD05</accession>
<organism evidence="1 2">
    <name type="scientific">Arthrobacter phage Adaia</name>
    <dbReference type="NCBI Taxonomy" id="2419945"/>
    <lineage>
        <taxon>Viruses</taxon>
        <taxon>Duplodnaviria</taxon>
        <taxon>Heunggongvirae</taxon>
        <taxon>Uroviricota</taxon>
        <taxon>Caudoviricetes</taxon>
        <taxon>Adaiavirus</taxon>
        <taxon>Adaiavirus adaia</taxon>
    </lineage>
</organism>
<keyword evidence="2" id="KW-1185">Reference proteome</keyword>
<dbReference type="Proteomes" id="UP000268902">
    <property type="component" value="Segment"/>
</dbReference>
<evidence type="ECO:0000313" key="2">
    <source>
        <dbReference type="Proteomes" id="UP000268902"/>
    </source>
</evidence>
<proteinExistence type="predicted"/>
<dbReference type="KEGG" id="vg:77924928"/>
<gene>
    <name evidence="1" type="primary">24</name>
    <name evidence="1" type="ORF">PBI_ADAIA_24</name>
</gene>
<name>A0A3G2KD05_9CAUD</name>
<protein>
    <submittedName>
        <fullName evidence="1">Uncharacterized protein</fullName>
    </submittedName>
</protein>
<sequence>MDQMSIMAEVERADVVVTLTAAEQGVVNASVFASEHPNPKALAKVLRDYADVIESQEHNHDA</sequence>
<evidence type="ECO:0000313" key="1">
    <source>
        <dbReference type="EMBL" id="AYN56811.1"/>
    </source>
</evidence>
<dbReference type="RefSeq" id="YP_010649380.1">
    <property type="nucleotide sequence ID" value="NC_070766.1"/>
</dbReference>
<dbReference type="GeneID" id="77924928"/>